<keyword evidence="8" id="KW-1185">Reference proteome</keyword>
<feature type="transmembrane region" description="Helical" evidence="6">
    <location>
        <begin position="138"/>
        <end position="156"/>
    </location>
</feature>
<feature type="transmembrane region" description="Helical" evidence="6">
    <location>
        <begin position="55"/>
        <end position="76"/>
    </location>
</feature>
<evidence type="ECO:0000313" key="7">
    <source>
        <dbReference type="EMBL" id="OCS90902.1"/>
    </source>
</evidence>
<evidence type="ECO:0000256" key="4">
    <source>
        <dbReference type="ARBA" id="ARBA00022989"/>
    </source>
</evidence>
<evidence type="ECO:0000256" key="5">
    <source>
        <dbReference type="ARBA" id="ARBA00023136"/>
    </source>
</evidence>
<evidence type="ECO:0000256" key="1">
    <source>
        <dbReference type="ARBA" id="ARBA00004141"/>
    </source>
</evidence>
<evidence type="ECO:0000256" key="3">
    <source>
        <dbReference type="ARBA" id="ARBA00022692"/>
    </source>
</evidence>
<keyword evidence="4 6" id="KW-1133">Transmembrane helix</keyword>
<reference evidence="7 8" key="1">
    <citation type="submission" date="2016-07" db="EMBL/GenBank/DDBJ databases">
        <title>Caryophanon latum genome sequencing.</title>
        <authorList>
            <person name="Verma A."/>
            <person name="Pal Y."/>
            <person name="Krishnamurthi S."/>
        </authorList>
    </citation>
    <scope>NUCLEOTIDE SEQUENCE [LARGE SCALE GENOMIC DNA]</scope>
    <source>
        <strain evidence="7 8">DSM 14151</strain>
    </source>
</reference>
<dbReference type="AlphaFoldDB" id="A0A1C0YUS3"/>
<proteinExistence type="inferred from homology"/>
<evidence type="ECO:0008006" key="9">
    <source>
        <dbReference type="Google" id="ProtNLM"/>
    </source>
</evidence>
<dbReference type="EMBL" id="MATO01000034">
    <property type="protein sequence ID" value="OCS90902.1"/>
    <property type="molecule type" value="Genomic_DNA"/>
</dbReference>
<dbReference type="InterPro" id="IPR006214">
    <property type="entry name" value="Bax_inhibitor_1-related"/>
</dbReference>
<accession>A0A1C0YUS3</accession>
<keyword evidence="3 6" id="KW-0812">Transmembrane</keyword>
<evidence type="ECO:0000256" key="2">
    <source>
        <dbReference type="ARBA" id="ARBA00010350"/>
    </source>
</evidence>
<keyword evidence="5 6" id="KW-0472">Membrane</keyword>
<comment type="similarity">
    <text evidence="2 6">Belongs to the BI1 family.</text>
</comment>
<feature type="transmembrane region" description="Helical" evidence="6">
    <location>
        <begin position="112"/>
        <end position="132"/>
    </location>
</feature>
<feature type="transmembrane region" description="Helical" evidence="6">
    <location>
        <begin position="7"/>
        <end position="25"/>
    </location>
</feature>
<comment type="subcellular location">
    <subcellularLocation>
        <location evidence="1">Membrane</location>
        <topology evidence="1">Multi-pass membrane protein</topology>
    </subcellularLocation>
</comment>
<dbReference type="Pfam" id="PF01027">
    <property type="entry name" value="Bax1-I"/>
    <property type="match status" value="1"/>
</dbReference>
<dbReference type="Proteomes" id="UP000093482">
    <property type="component" value="Unassembled WGS sequence"/>
</dbReference>
<evidence type="ECO:0000313" key="8">
    <source>
        <dbReference type="Proteomes" id="UP000093482"/>
    </source>
</evidence>
<dbReference type="PANTHER" id="PTHR23291">
    <property type="entry name" value="BAX INHIBITOR-RELATED"/>
    <property type="match status" value="1"/>
</dbReference>
<protein>
    <recommendedName>
        <fullName evidence="9">BAX inhibitor protein</fullName>
    </recommendedName>
</protein>
<sequence>MRRVMRTFALMWALTAVGLWLGSMLPESVRLPVSIGTFILLIIMIFVRKVRILNAMAYAIPVLIGITLFWTTQFYIEQLGTQLVLTVFGATIAMFVLLGVIGWAMPDIHHMGSYLFAALLVLIVFMFIFISVPVSNVVALGFACAVVLLFVLYTIYDFNQMRYGHIEEQEVVVHALNLYLDFINLFVRVLEIVWRAKDA</sequence>
<dbReference type="GO" id="GO:0005886">
    <property type="term" value="C:plasma membrane"/>
    <property type="evidence" value="ECO:0007669"/>
    <property type="project" value="TreeGrafter"/>
</dbReference>
<name>A0A1C0YUS3_9BACL</name>
<comment type="caution">
    <text evidence="7">The sequence shown here is derived from an EMBL/GenBank/DDBJ whole genome shotgun (WGS) entry which is preliminary data.</text>
</comment>
<feature type="transmembrane region" description="Helical" evidence="6">
    <location>
        <begin position="82"/>
        <end position="105"/>
    </location>
</feature>
<gene>
    <name evidence="7" type="ORF">A6K76_01430</name>
</gene>
<feature type="transmembrane region" description="Helical" evidence="6">
    <location>
        <begin position="31"/>
        <end position="48"/>
    </location>
</feature>
<dbReference type="PANTHER" id="PTHR23291:SF50">
    <property type="entry name" value="PROTEIN LIFEGUARD 4"/>
    <property type="match status" value="1"/>
</dbReference>
<evidence type="ECO:0000256" key="6">
    <source>
        <dbReference type="RuleBase" id="RU004379"/>
    </source>
</evidence>
<organism evidence="7 8">
    <name type="scientific">Caryophanon latum</name>
    <dbReference type="NCBI Taxonomy" id="33977"/>
    <lineage>
        <taxon>Bacteria</taxon>
        <taxon>Bacillati</taxon>
        <taxon>Bacillota</taxon>
        <taxon>Bacilli</taxon>
        <taxon>Bacillales</taxon>
        <taxon>Caryophanaceae</taxon>
        <taxon>Caryophanon</taxon>
    </lineage>
</organism>